<dbReference type="PANTHER" id="PTHR28553:SF2">
    <property type="entry name" value="NEUROPEPTIDE W"/>
    <property type="match status" value="1"/>
</dbReference>
<evidence type="ECO:0000256" key="8">
    <source>
        <dbReference type="SAM" id="Phobius"/>
    </source>
</evidence>
<evidence type="ECO:0000256" key="3">
    <source>
        <dbReference type="ARBA" id="ARBA00022525"/>
    </source>
</evidence>
<dbReference type="GO" id="GO:0007218">
    <property type="term" value="P:neuropeptide signaling pathway"/>
    <property type="evidence" value="ECO:0007669"/>
    <property type="project" value="UniProtKB-KW"/>
</dbReference>
<evidence type="ECO:0000256" key="2">
    <source>
        <dbReference type="ARBA" id="ARBA00005292"/>
    </source>
</evidence>
<keyword evidence="5" id="KW-0732">Signal</keyword>
<comment type="similarity">
    <text evidence="2">Belongs to the neuropeptide B/W family.</text>
</comment>
<feature type="transmembrane region" description="Helical" evidence="8">
    <location>
        <begin position="90"/>
        <end position="109"/>
    </location>
</feature>
<name>A0ABM5BPA6_VICPA</name>
<keyword evidence="6 10" id="KW-0527">Neuropeptide</keyword>
<accession>A0ABM5BPA6</accession>
<keyword evidence="4" id="KW-0165">Cleavage on pair of basic residues</keyword>
<feature type="compositionally biased region" description="Low complexity" evidence="7">
    <location>
        <begin position="35"/>
        <end position="45"/>
    </location>
</feature>
<feature type="region of interest" description="Disordered" evidence="7">
    <location>
        <begin position="153"/>
        <end position="175"/>
    </location>
</feature>
<dbReference type="PRINTS" id="PR01890">
    <property type="entry name" value="PPNRPEPTIDEW"/>
</dbReference>
<dbReference type="InterPro" id="IPR013297">
    <property type="entry name" value="Neuropept_BW_pre"/>
</dbReference>
<reference evidence="10" key="1">
    <citation type="submission" date="2025-08" db="UniProtKB">
        <authorList>
            <consortium name="RefSeq"/>
        </authorList>
    </citation>
    <scope>IDENTIFICATION</scope>
</reference>
<feature type="region of interest" description="Disordered" evidence="7">
    <location>
        <begin position="195"/>
        <end position="259"/>
    </location>
</feature>
<dbReference type="Pfam" id="PF15180">
    <property type="entry name" value="NPBW"/>
    <property type="match status" value="1"/>
</dbReference>
<keyword evidence="9" id="KW-1185">Reference proteome</keyword>
<feature type="compositionally biased region" description="Low complexity" evidence="7">
    <location>
        <begin position="202"/>
        <end position="216"/>
    </location>
</feature>
<evidence type="ECO:0000313" key="9">
    <source>
        <dbReference type="Proteomes" id="UP001652581"/>
    </source>
</evidence>
<sequence>MRWQHQGNPGSLHRAEPPTHHTLQQALKAKGPQRSMPAASSAPASRLPDAERLDPAKPVPGPPYRAAVDVSTLARGTGVRGPGRGATASLLLLALLLLLLLPLPAGAWYKHVASPRYHTVGRAAGLLMGLRRSPYMWRRALRPAAGPLAWDTLGPGVPPQGPSARNTLSPGPAARDALLLPSGVQKLWEVRRRSSGAGLPVSAPRRSQAPASAPQREPWLGSYSWTSAEQARALGESPDQPQSAQGTAFAGPRLNPGPS</sequence>
<keyword evidence="8" id="KW-1133">Transmembrane helix</keyword>
<keyword evidence="8" id="KW-0812">Transmembrane</keyword>
<dbReference type="GeneID" id="140687000"/>
<dbReference type="InterPro" id="IPR013299">
    <property type="entry name" value="Neuropept_W_pre"/>
</dbReference>
<keyword evidence="8" id="KW-0472">Membrane</keyword>
<evidence type="ECO:0000256" key="7">
    <source>
        <dbReference type="SAM" id="MobiDB-lite"/>
    </source>
</evidence>
<evidence type="ECO:0000256" key="4">
    <source>
        <dbReference type="ARBA" id="ARBA00022685"/>
    </source>
</evidence>
<dbReference type="Proteomes" id="UP001652581">
    <property type="component" value="Chromosome 18"/>
</dbReference>
<feature type="region of interest" description="Disordered" evidence="7">
    <location>
        <begin position="1"/>
        <end position="64"/>
    </location>
</feature>
<dbReference type="PRINTS" id="PR01888">
    <property type="entry name" value="NROPEPTIDEBW"/>
</dbReference>
<evidence type="ECO:0000313" key="10">
    <source>
        <dbReference type="RefSeq" id="XP_072798234.1"/>
    </source>
</evidence>
<dbReference type="RefSeq" id="XP_072798234.1">
    <property type="nucleotide sequence ID" value="XM_072942133.1"/>
</dbReference>
<evidence type="ECO:0000256" key="1">
    <source>
        <dbReference type="ARBA" id="ARBA00004613"/>
    </source>
</evidence>
<comment type="subcellular location">
    <subcellularLocation>
        <location evidence="1">Secreted</location>
    </subcellularLocation>
</comment>
<proteinExistence type="inferred from homology"/>
<keyword evidence="3" id="KW-0964">Secreted</keyword>
<gene>
    <name evidence="10" type="primary">NPW</name>
</gene>
<dbReference type="PANTHER" id="PTHR28553">
    <property type="entry name" value="NEUROPEPTIDE B"/>
    <property type="match status" value="1"/>
</dbReference>
<evidence type="ECO:0000256" key="5">
    <source>
        <dbReference type="ARBA" id="ARBA00022729"/>
    </source>
</evidence>
<organism evidence="9 10">
    <name type="scientific">Vicugna pacos</name>
    <name type="common">Alpaca</name>
    <name type="synonym">Lama pacos</name>
    <dbReference type="NCBI Taxonomy" id="30538"/>
    <lineage>
        <taxon>Eukaryota</taxon>
        <taxon>Metazoa</taxon>
        <taxon>Chordata</taxon>
        <taxon>Craniata</taxon>
        <taxon>Vertebrata</taxon>
        <taxon>Euteleostomi</taxon>
        <taxon>Mammalia</taxon>
        <taxon>Eutheria</taxon>
        <taxon>Laurasiatheria</taxon>
        <taxon>Artiodactyla</taxon>
        <taxon>Tylopoda</taxon>
        <taxon>Camelidae</taxon>
        <taxon>Vicugna</taxon>
    </lineage>
</organism>
<evidence type="ECO:0000256" key="6">
    <source>
        <dbReference type="ARBA" id="ARBA00023320"/>
    </source>
</evidence>
<protein>
    <submittedName>
        <fullName evidence="10">Neuropeptide W</fullName>
    </submittedName>
</protein>